<comment type="subcellular location">
    <subcellularLocation>
        <location evidence="1">Cell envelope</location>
    </subcellularLocation>
</comment>
<dbReference type="PANTHER" id="PTHR42852:SF6">
    <property type="entry name" value="THIOL:DISULFIDE INTERCHANGE PROTEIN DSBE"/>
    <property type="match status" value="1"/>
</dbReference>
<evidence type="ECO:0000256" key="4">
    <source>
        <dbReference type="ARBA" id="ARBA00023157"/>
    </source>
</evidence>
<dbReference type="InterPro" id="IPR000866">
    <property type="entry name" value="AhpC/TSA"/>
</dbReference>
<dbReference type="GO" id="GO:0016491">
    <property type="term" value="F:oxidoreductase activity"/>
    <property type="evidence" value="ECO:0007669"/>
    <property type="project" value="InterPro"/>
</dbReference>
<dbReference type="STRING" id="1150625.Q75_08895"/>
<dbReference type="CDD" id="cd02966">
    <property type="entry name" value="TlpA_like_family"/>
    <property type="match status" value="1"/>
</dbReference>
<dbReference type="NCBIfam" id="NF002854">
    <property type="entry name" value="PRK03147.1"/>
    <property type="match status" value="1"/>
</dbReference>
<dbReference type="GO" id="GO:0016209">
    <property type="term" value="F:antioxidant activity"/>
    <property type="evidence" value="ECO:0007669"/>
    <property type="project" value="InterPro"/>
</dbReference>
<dbReference type="AlphaFoldDB" id="A0A147K7Z0"/>
<evidence type="ECO:0000259" key="7">
    <source>
        <dbReference type="PROSITE" id="PS51352"/>
    </source>
</evidence>
<protein>
    <submittedName>
        <fullName evidence="8">Thiol-disulfide oxidoreductase</fullName>
    </submittedName>
</protein>
<keyword evidence="4" id="KW-1015">Disulfide bond</keyword>
<keyword evidence="2" id="KW-0201">Cytochrome c-type biogenesis</keyword>
<name>A0A147K7Z0_9BACI</name>
<evidence type="ECO:0000256" key="1">
    <source>
        <dbReference type="ARBA" id="ARBA00004196"/>
    </source>
</evidence>
<dbReference type="InterPro" id="IPR036249">
    <property type="entry name" value="Thioredoxin-like_sf"/>
</dbReference>
<dbReference type="InterPro" id="IPR013766">
    <property type="entry name" value="Thioredoxin_domain"/>
</dbReference>
<evidence type="ECO:0000313" key="8">
    <source>
        <dbReference type="EMBL" id="KUP06246.1"/>
    </source>
</evidence>
<sequence>MLDKKKKRLIMRSVILLILFGAIVYALYANYAKDNKGTVEVGEKAPDFVLEDLNGTTHKLSDYEGKGVFLNFWGTYCKPCEEEMPYMDNQYATFKDQGVQILAVNVGESDFVVEKFVNKYDLKFPVLNDKDKDVQREYDVFNLPVTFLIDSNGIVTDILSGSLTEEMIKAHMESIQPQ</sequence>
<keyword evidence="6" id="KW-0472">Membrane</keyword>
<dbReference type="PANTHER" id="PTHR42852">
    <property type="entry name" value="THIOL:DISULFIDE INTERCHANGE PROTEIN DSBE"/>
    <property type="match status" value="1"/>
</dbReference>
<dbReference type="Gene3D" id="3.40.30.10">
    <property type="entry name" value="Glutaredoxin"/>
    <property type="match status" value="1"/>
</dbReference>
<evidence type="ECO:0000256" key="5">
    <source>
        <dbReference type="ARBA" id="ARBA00023284"/>
    </source>
</evidence>
<dbReference type="EMBL" id="LDYG01000029">
    <property type="protein sequence ID" value="KUP06246.1"/>
    <property type="molecule type" value="Genomic_DNA"/>
</dbReference>
<dbReference type="OrthoDB" id="25753at2"/>
<feature type="domain" description="Thioredoxin" evidence="7">
    <location>
        <begin position="39"/>
        <end position="177"/>
    </location>
</feature>
<evidence type="ECO:0000256" key="6">
    <source>
        <dbReference type="SAM" id="Phobius"/>
    </source>
</evidence>
<dbReference type="PROSITE" id="PS51352">
    <property type="entry name" value="THIOREDOXIN_2"/>
    <property type="match status" value="1"/>
</dbReference>
<proteinExistence type="predicted"/>
<dbReference type="GO" id="GO:0030313">
    <property type="term" value="C:cell envelope"/>
    <property type="evidence" value="ECO:0007669"/>
    <property type="project" value="UniProtKB-SubCell"/>
</dbReference>
<dbReference type="RefSeq" id="WP_059351140.1">
    <property type="nucleotide sequence ID" value="NZ_LDYG01000029.1"/>
</dbReference>
<keyword evidence="9" id="KW-1185">Reference proteome</keyword>
<keyword evidence="3" id="KW-0735">Signal-anchor</keyword>
<keyword evidence="6" id="KW-0812">Transmembrane</keyword>
<dbReference type="Pfam" id="PF00578">
    <property type="entry name" value="AhpC-TSA"/>
    <property type="match status" value="1"/>
</dbReference>
<dbReference type="SUPFAM" id="SSF52833">
    <property type="entry name" value="Thioredoxin-like"/>
    <property type="match status" value="1"/>
</dbReference>
<feature type="transmembrane region" description="Helical" evidence="6">
    <location>
        <begin position="9"/>
        <end position="28"/>
    </location>
</feature>
<keyword evidence="5" id="KW-0676">Redox-active center</keyword>
<comment type="caution">
    <text evidence="8">The sequence shown here is derived from an EMBL/GenBank/DDBJ whole genome shotgun (WGS) entry which is preliminary data.</text>
</comment>
<organism evidence="8 9">
    <name type="scientific">Bacillus coahuilensis p1.1.43</name>
    <dbReference type="NCBI Taxonomy" id="1150625"/>
    <lineage>
        <taxon>Bacteria</taxon>
        <taxon>Bacillati</taxon>
        <taxon>Bacillota</taxon>
        <taxon>Bacilli</taxon>
        <taxon>Bacillales</taxon>
        <taxon>Bacillaceae</taxon>
        <taxon>Bacillus</taxon>
    </lineage>
</organism>
<reference evidence="8 9" key="1">
    <citation type="journal article" date="2016" name="Front. Microbiol.">
        <title>Microevolution Analysis of Bacillus coahuilensis Unveils Differences in Phosphorus Acquisition Strategies and Their Regulation.</title>
        <authorList>
            <person name="Gomez-Lunar Z."/>
            <person name="Hernandez-Gonzalez I."/>
            <person name="Rodriguez-Torres M.D."/>
            <person name="Souza V."/>
            <person name="Olmedo-Alvarez G."/>
        </authorList>
    </citation>
    <scope>NUCLEOTIDE SEQUENCE [LARGE SCALE GENOMIC DNA]</scope>
    <source>
        <strain evidence="9">p1.1.43</strain>
    </source>
</reference>
<evidence type="ECO:0000256" key="3">
    <source>
        <dbReference type="ARBA" id="ARBA00022968"/>
    </source>
</evidence>
<accession>A0A147K7Z0</accession>
<dbReference type="InterPro" id="IPR050553">
    <property type="entry name" value="Thioredoxin_ResA/DsbE_sf"/>
</dbReference>
<evidence type="ECO:0000313" key="9">
    <source>
        <dbReference type="Proteomes" id="UP000074108"/>
    </source>
</evidence>
<evidence type="ECO:0000256" key="2">
    <source>
        <dbReference type="ARBA" id="ARBA00022748"/>
    </source>
</evidence>
<gene>
    <name evidence="8" type="ORF">Q75_08895</name>
</gene>
<dbReference type="PATRIC" id="fig|1150625.3.peg.1883"/>
<keyword evidence="6" id="KW-1133">Transmembrane helix</keyword>
<dbReference type="Proteomes" id="UP000074108">
    <property type="component" value="Unassembled WGS sequence"/>
</dbReference>
<dbReference type="GO" id="GO:0017004">
    <property type="term" value="P:cytochrome complex assembly"/>
    <property type="evidence" value="ECO:0007669"/>
    <property type="project" value="UniProtKB-KW"/>
</dbReference>